<proteinExistence type="inferred from homology"/>
<keyword evidence="5" id="KW-1185">Reference proteome</keyword>
<dbReference type="Gene3D" id="3.30.70.1230">
    <property type="entry name" value="Nucleotide cyclase"/>
    <property type="match status" value="1"/>
</dbReference>
<dbReference type="InterPro" id="IPR029787">
    <property type="entry name" value="Nucleotide_cyclase"/>
</dbReference>
<dbReference type="EMBL" id="BAABKQ010000001">
    <property type="protein sequence ID" value="GAA4820925.1"/>
    <property type="molecule type" value="Genomic_DNA"/>
</dbReference>
<sequence length="297" mass="31712">MSVDTGSSGAADEGGSADDGDAADSAPDGSARRAAEFLDSVRESARRIDRSPQLVGLVRRARRVLPGDQGFGDPLSVAGDGGARAVARVAERVFPDSTGASREAGFAALQVWQAVRERTGRGEGDTEVTLVFTDLVSFSTWALGAGDEATLRLLRAVAGAVEPEIVARGGRVVKRMGDGLLADFRSPERALEAVVAARAALADVDVDGYRPVIRVGIHSGHPRRMGDDWLGVDVNIAARMMEAGRDGNVVISEAVRGVLDPLWLQEQDLRLKEHRRFFLSRARGVPDDLRMYRVEGA</sequence>
<evidence type="ECO:0000313" key="4">
    <source>
        <dbReference type="EMBL" id="GAA4820925.1"/>
    </source>
</evidence>
<dbReference type="SMART" id="SM00044">
    <property type="entry name" value="CYCc"/>
    <property type="match status" value="1"/>
</dbReference>
<dbReference type="Pfam" id="PF00211">
    <property type="entry name" value="Guanylate_cyc"/>
    <property type="match status" value="1"/>
</dbReference>
<dbReference type="SUPFAM" id="SSF55073">
    <property type="entry name" value="Nucleotide cyclase"/>
    <property type="match status" value="1"/>
</dbReference>
<evidence type="ECO:0000256" key="1">
    <source>
        <dbReference type="ARBA" id="ARBA00005381"/>
    </source>
</evidence>
<dbReference type="RefSeq" id="WP_200175467.1">
    <property type="nucleotide sequence ID" value="NZ_BAABKQ010000001.1"/>
</dbReference>
<feature type="domain" description="Guanylate cyclase" evidence="3">
    <location>
        <begin position="129"/>
        <end position="241"/>
    </location>
</feature>
<dbReference type="PROSITE" id="PS50125">
    <property type="entry name" value="GUANYLATE_CYCLASE_2"/>
    <property type="match status" value="1"/>
</dbReference>
<feature type="compositionally biased region" description="Low complexity" evidence="2">
    <location>
        <begin position="1"/>
        <end position="14"/>
    </location>
</feature>
<evidence type="ECO:0000256" key="2">
    <source>
        <dbReference type="SAM" id="MobiDB-lite"/>
    </source>
</evidence>
<gene>
    <name evidence="4" type="ORF">GCM10023353_31280</name>
</gene>
<accession>A0ABP9D370</accession>
<dbReference type="CDD" id="cd07302">
    <property type="entry name" value="CHD"/>
    <property type="match status" value="1"/>
</dbReference>
<dbReference type="Proteomes" id="UP001500839">
    <property type="component" value="Unassembled WGS sequence"/>
</dbReference>
<comment type="similarity">
    <text evidence="1">Belongs to the adenylyl cyclase class-3 family.</text>
</comment>
<dbReference type="InterPro" id="IPR001054">
    <property type="entry name" value="A/G_cyclase"/>
</dbReference>
<reference evidence="5" key="1">
    <citation type="journal article" date="2019" name="Int. J. Syst. Evol. Microbiol.">
        <title>The Global Catalogue of Microorganisms (GCM) 10K type strain sequencing project: providing services to taxonomists for standard genome sequencing and annotation.</title>
        <authorList>
            <consortium name="The Broad Institute Genomics Platform"/>
            <consortium name="The Broad Institute Genome Sequencing Center for Infectious Disease"/>
            <person name="Wu L."/>
            <person name="Ma J."/>
        </authorList>
    </citation>
    <scope>NUCLEOTIDE SEQUENCE [LARGE SCALE GENOMIC DNA]</scope>
    <source>
        <strain evidence="5">JCM 18542</strain>
    </source>
</reference>
<organism evidence="4 5">
    <name type="scientific">Tomitella cavernea</name>
    <dbReference type="NCBI Taxonomy" id="1387982"/>
    <lineage>
        <taxon>Bacteria</taxon>
        <taxon>Bacillati</taxon>
        <taxon>Actinomycetota</taxon>
        <taxon>Actinomycetes</taxon>
        <taxon>Mycobacteriales</taxon>
        <taxon>Tomitella</taxon>
    </lineage>
</organism>
<dbReference type="PANTHER" id="PTHR43081:SF19">
    <property type="entry name" value="PH-SENSITIVE ADENYLATE CYCLASE RV1264"/>
    <property type="match status" value="1"/>
</dbReference>
<name>A0ABP9D370_9ACTN</name>
<feature type="region of interest" description="Disordered" evidence="2">
    <location>
        <begin position="1"/>
        <end position="33"/>
    </location>
</feature>
<comment type="caution">
    <text evidence="4">The sequence shown here is derived from an EMBL/GenBank/DDBJ whole genome shotgun (WGS) entry which is preliminary data.</text>
</comment>
<evidence type="ECO:0000259" key="3">
    <source>
        <dbReference type="PROSITE" id="PS50125"/>
    </source>
</evidence>
<dbReference type="InterPro" id="IPR050697">
    <property type="entry name" value="Adenylyl/Guanylyl_Cyclase_3/4"/>
</dbReference>
<dbReference type="PANTHER" id="PTHR43081">
    <property type="entry name" value="ADENYLATE CYCLASE, TERMINAL-DIFFERENTIATION SPECIFIC-RELATED"/>
    <property type="match status" value="1"/>
</dbReference>
<protein>
    <recommendedName>
        <fullName evidence="3">Guanylate cyclase domain-containing protein</fullName>
    </recommendedName>
</protein>
<evidence type="ECO:0000313" key="5">
    <source>
        <dbReference type="Proteomes" id="UP001500839"/>
    </source>
</evidence>